<dbReference type="Proteomes" id="UP001596472">
    <property type="component" value="Unassembled WGS sequence"/>
</dbReference>
<evidence type="ECO:0000313" key="1">
    <source>
        <dbReference type="EMBL" id="MFC7339236.1"/>
    </source>
</evidence>
<comment type="caution">
    <text evidence="1">The sequence shown here is derived from an EMBL/GenBank/DDBJ whole genome shotgun (WGS) entry which is preliminary data.</text>
</comment>
<name>A0ABW2LCJ6_9BACT</name>
<accession>A0ABW2LCJ6</accession>
<reference evidence="2" key="1">
    <citation type="journal article" date="2019" name="Int. J. Syst. Evol. Microbiol.">
        <title>The Global Catalogue of Microorganisms (GCM) 10K type strain sequencing project: providing services to taxonomists for standard genome sequencing and annotation.</title>
        <authorList>
            <consortium name="The Broad Institute Genomics Platform"/>
            <consortium name="The Broad Institute Genome Sequencing Center for Infectious Disease"/>
            <person name="Wu L."/>
            <person name="Ma J."/>
        </authorList>
    </citation>
    <scope>NUCLEOTIDE SEQUENCE [LARGE SCALE GENOMIC DNA]</scope>
    <source>
        <strain evidence="2">CGMCC 4.1467</strain>
    </source>
</reference>
<gene>
    <name evidence="1" type="ORF">ACFQY0_18730</name>
</gene>
<sequence length="87" mass="9794">MHHRPAHPYLIAWLRRTRKQLAKSGRLSETALILSQKEGGHPSTWSTELRAILEGDVIPSLDLITMIDSILARPTAPLSQRDCPLLF</sequence>
<protein>
    <recommendedName>
        <fullName evidence="3">XRE family transcriptional regulator</fullName>
    </recommendedName>
</protein>
<evidence type="ECO:0000313" key="2">
    <source>
        <dbReference type="Proteomes" id="UP001596472"/>
    </source>
</evidence>
<dbReference type="RefSeq" id="WP_379715666.1">
    <property type="nucleotide sequence ID" value="NZ_JBHTBS010000014.1"/>
</dbReference>
<evidence type="ECO:0008006" key="3">
    <source>
        <dbReference type="Google" id="ProtNLM"/>
    </source>
</evidence>
<proteinExistence type="predicted"/>
<dbReference type="EMBL" id="JBHTBS010000014">
    <property type="protein sequence ID" value="MFC7339236.1"/>
    <property type="molecule type" value="Genomic_DNA"/>
</dbReference>
<organism evidence="1 2">
    <name type="scientific">Haloferula chungangensis</name>
    <dbReference type="NCBI Taxonomy" id="1048331"/>
    <lineage>
        <taxon>Bacteria</taxon>
        <taxon>Pseudomonadati</taxon>
        <taxon>Verrucomicrobiota</taxon>
        <taxon>Verrucomicrobiia</taxon>
        <taxon>Verrucomicrobiales</taxon>
        <taxon>Verrucomicrobiaceae</taxon>
        <taxon>Haloferula</taxon>
    </lineage>
</organism>
<keyword evidence="2" id="KW-1185">Reference proteome</keyword>